<dbReference type="AlphaFoldDB" id="A0A7Z7N2K8"/>
<dbReference type="SUPFAM" id="SSF52402">
    <property type="entry name" value="Adenine nucleotide alpha hydrolases-like"/>
    <property type="match status" value="1"/>
</dbReference>
<organism evidence="1 2">
    <name type="scientific">Caballeronia arationis</name>
    <dbReference type="NCBI Taxonomy" id="1777142"/>
    <lineage>
        <taxon>Bacteria</taxon>
        <taxon>Pseudomonadati</taxon>
        <taxon>Pseudomonadota</taxon>
        <taxon>Betaproteobacteria</taxon>
        <taxon>Burkholderiales</taxon>
        <taxon>Burkholderiaceae</taxon>
        <taxon>Caballeronia</taxon>
    </lineage>
</organism>
<dbReference type="Proteomes" id="UP000219522">
    <property type="component" value="Unassembled WGS sequence"/>
</dbReference>
<protein>
    <recommendedName>
        <fullName evidence="3">Universal stress protein family protein</fullName>
    </recommendedName>
</protein>
<evidence type="ECO:0000313" key="1">
    <source>
        <dbReference type="EMBL" id="SOE67132.1"/>
    </source>
</evidence>
<evidence type="ECO:0008006" key="3">
    <source>
        <dbReference type="Google" id="ProtNLM"/>
    </source>
</evidence>
<comment type="caution">
    <text evidence="1">The sequence shown here is derived from an EMBL/GenBank/DDBJ whole genome shotgun (WGS) entry which is preliminary data.</text>
</comment>
<name>A0A7Z7N2K8_9BURK</name>
<accession>A0A7Z7N2K8</accession>
<proteinExistence type="predicted"/>
<evidence type="ECO:0000313" key="2">
    <source>
        <dbReference type="Proteomes" id="UP000219522"/>
    </source>
</evidence>
<reference evidence="1 2" key="1">
    <citation type="submission" date="2017-09" db="EMBL/GenBank/DDBJ databases">
        <authorList>
            <person name="Varghese N."/>
            <person name="Submissions S."/>
        </authorList>
    </citation>
    <scope>NUCLEOTIDE SEQUENCE [LARGE SCALE GENOMIC DNA]</scope>
    <source>
        <strain evidence="1 2">OK806</strain>
    </source>
</reference>
<keyword evidence="2" id="KW-1185">Reference proteome</keyword>
<dbReference type="Gene3D" id="3.40.50.12370">
    <property type="match status" value="1"/>
</dbReference>
<dbReference type="RefSeq" id="WP_097189915.1">
    <property type="nucleotide sequence ID" value="NZ_OCSU01000001.1"/>
</dbReference>
<sequence>MRKAQELGTLEDLFWPLFNRDESLKLAENKVQHAEWRERAHDVFLGVAQRAGASAEWRAAAGPVHEVASLHARHADLLVLGQHDPEDPESYVARSFVEDAVMSSGVPAVIVPRSGRISGFSDEVLIGWDGGVKRRGPWPMRYRS</sequence>
<gene>
    <name evidence="1" type="ORF">SAMN05446927_3230</name>
</gene>
<dbReference type="EMBL" id="OCSU01000001">
    <property type="protein sequence ID" value="SOE67132.1"/>
    <property type="molecule type" value="Genomic_DNA"/>
</dbReference>
<dbReference type="OrthoDB" id="9804721at2"/>